<feature type="active site" description="Nucleophile" evidence="4">
    <location>
        <position position="75"/>
    </location>
</feature>
<keyword evidence="1 4" id="KW-0378">Hydrolase</keyword>
<accession>A0ABY6TUJ4</accession>
<evidence type="ECO:0000259" key="5">
    <source>
        <dbReference type="PROSITE" id="PS51635"/>
    </source>
</evidence>
<dbReference type="PANTHER" id="PTHR24185">
    <property type="entry name" value="CALCIUM-INDEPENDENT PHOSPHOLIPASE A2-GAMMA"/>
    <property type="match status" value="1"/>
</dbReference>
<name>A0ABY6TUJ4_BIOOC</name>
<feature type="short sequence motif" description="GXGXXG" evidence="4">
    <location>
        <begin position="31"/>
        <end position="36"/>
    </location>
</feature>
<dbReference type="EMBL" id="CABFNS010000551">
    <property type="protein sequence ID" value="VUC22326.1"/>
    <property type="molecule type" value="Genomic_DNA"/>
</dbReference>
<keyword evidence="7" id="KW-1185">Reference proteome</keyword>
<feature type="short sequence motif" description="DGA/G" evidence="4">
    <location>
        <begin position="168"/>
        <end position="170"/>
    </location>
</feature>
<sequence length="263" mass="29114">MDQQAFVNRLSGDGGPSHFDEKVLCLLALDGGGVRGLSTLYVLKTIMERLNYERKRNRLPAIKPCEVFDIIGGTSTGGKIIPTVFGAKKHKHKSSVTGKIQPMFDSRKLRKAIEQIIVEHLYGITRLRTYSLPEKCNIPVTISQAALATSVATGMFEAVSVGALQFVDGALGANNPVDEVEAGAVNIWCPETGDPKPLIKCFISISTGNPGKKPILDGVYTFLAKTLVRIVTEAEETARRFMERWRQHYDLNRYFRFNVEQGL</sequence>
<comment type="caution">
    <text evidence="6">The sequence shown here is derived from an EMBL/GenBank/DDBJ whole genome shotgun (WGS) entry which is preliminary data.</text>
</comment>
<dbReference type="InterPro" id="IPR016035">
    <property type="entry name" value="Acyl_Trfase/lysoPLipase"/>
</dbReference>
<keyword evidence="3 4" id="KW-0443">Lipid metabolism</keyword>
<evidence type="ECO:0000313" key="7">
    <source>
        <dbReference type="Proteomes" id="UP000766486"/>
    </source>
</evidence>
<protein>
    <recommendedName>
        <fullName evidence="5">PNPLA domain-containing protein</fullName>
    </recommendedName>
</protein>
<evidence type="ECO:0000256" key="1">
    <source>
        <dbReference type="ARBA" id="ARBA00022801"/>
    </source>
</evidence>
<dbReference type="InterPro" id="IPR002641">
    <property type="entry name" value="PNPLA_dom"/>
</dbReference>
<reference evidence="6 7" key="1">
    <citation type="submission" date="2019-06" db="EMBL/GenBank/DDBJ databases">
        <authorList>
            <person name="Broberg M."/>
        </authorList>
    </citation>
    <scope>NUCLEOTIDE SEQUENCE [LARGE SCALE GENOMIC DNA]</scope>
</reference>
<feature type="short sequence motif" description="GXSXG" evidence="4">
    <location>
        <begin position="73"/>
        <end position="77"/>
    </location>
</feature>
<proteinExistence type="predicted"/>
<dbReference type="Gene3D" id="3.40.1090.10">
    <property type="entry name" value="Cytosolic phospholipase A2 catalytic domain"/>
    <property type="match status" value="2"/>
</dbReference>
<evidence type="ECO:0000256" key="4">
    <source>
        <dbReference type="PROSITE-ProRule" id="PRU01161"/>
    </source>
</evidence>
<organism evidence="6 7">
    <name type="scientific">Bionectria ochroleuca</name>
    <name type="common">Gliocladium roseum</name>
    <dbReference type="NCBI Taxonomy" id="29856"/>
    <lineage>
        <taxon>Eukaryota</taxon>
        <taxon>Fungi</taxon>
        <taxon>Dikarya</taxon>
        <taxon>Ascomycota</taxon>
        <taxon>Pezizomycotina</taxon>
        <taxon>Sordariomycetes</taxon>
        <taxon>Hypocreomycetidae</taxon>
        <taxon>Hypocreales</taxon>
        <taxon>Bionectriaceae</taxon>
        <taxon>Clonostachys</taxon>
    </lineage>
</organism>
<dbReference type="Pfam" id="PF01734">
    <property type="entry name" value="Patatin"/>
    <property type="match status" value="1"/>
</dbReference>
<dbReference type="PANTHER" id="PTHR24185:SF1">
    <property type="entry name" value="CALCIUM-INDEPENDENT PHOSPHOLIPASE A2-GAMMA"/>
    <property type="match status" value="1"/>
</dbReference>
<dbReference type="SUPFAM" id="SSF52151">
    <property type="entry name" value="FabD/lysophospholipase-like"/>
    <property type="match status" value="1"/>
</dbReference>
<evidence type="ECO:0000256" key="3">
    <source>
        <dbReference type="ARBA" id="ARBA00023098"/>
    </source>
</evidence>
<feature type="active site" description="Proton acceptor" evidence="4">
    <location>
        <position position="168"/>
    </location>
</feature>
<gene>
    <name evidence="6" type="ORF">CLO192961_LOCUS82007</name>
</gene>
<evidence type="ECO:0000256" key="2">
    <source>
        <dbReference type="ARBA" id="ARBA00022963"/>
    </source>
</evidence>
<dbReference type="PROSITE" id="PS51635">
    <property type="entry name" value="PNPLA"/>
    <property type="match status" value="1"/>
</dbReference>
<dbReference type="Proteomes" id="UP000766486">
    <property type="component" value="Unassembled WGS sequence"/>
</dbReference>
<feature type="domain" description="PNPLA" evidence="5">
    <location>
        <begin position="27"/>
        <end position="181"/>
    </location>
</feature>
<keyword evidence="2 4" id="KW-0442">Lipid degradation</keyword>
<evidence type="ECO:0000313" key="6">
    <source>
        <dbReference type="EMBL" id="VUC22326.1"/>
    </source>
</evidence>